<dbReference type="AlphaFoldDB" id="A0AAD9RFJ5"/>
<reference evidence="2" key="1">
    <citation type="submission" date="2021-08" db="EMBL/GenBank/DDBJ databases">
        <authorList>
            <person name="Misof B."/>
            <person name="Oliver O."/>
            <person name="Podsiadlowski L."/>
            <person name="Donath A."/>
            <person name="Peters R."/>
            <person name="Mayer C."/>
            <person name="Rust J."/>
            <person name="Gunkel S."/>
            <person name="Lesny P."/>
            <person name="Martin S."/>
            <person name="Oeyen J.P."/>
            <person name="Petersen M."/>
            <person name="Panagiotis P."/>
            <person name="Wilbrandt J."/>
            <person name="Tanja T."/>
        </authorList>
    </citation>
    <scope>NUCLEOTIDE SEQUENCE</scope>
    <source>
        <strain evidence="2">GBR_01_08_01A</strain>
        <tissue evidence="2">Thorax + abdomen</tissue>
    </source>
</reference>
<name>A0AAD9RFJ5_9HYME</name>
<organism evidence="2 3">
    <name type="scientific">Odynerus spinipes</name>
    <dbReference type="NCBI Taxonomy" id="1348599"/>
    <lineage>
        <taxon>Eukaryota</taxon>
        <taxon>Metazoa</taxon>
        <taxon>Ecdysozoa</taxon>
        <taxon>Arthropoda</taxon>
        <taxon>Hexapoda</taxon>
        <taxon>Insecta</taxon>
        <taxon>Pterygota</taxon>
        <taxon>Neoptera</taxon>
        <taxon>Endopterygota</taxon>
        <taxon>Hymenoptera</taxon>
        <taxon>Apocrita</taxon>
        <taxon>Aculeata</taxon>
        <taxon>Vespoidea</taxon>
        <taxon>Vespidae</taxon>
        <taxon>Eumeninae</taxon>
        <taxon>Odynerus</taxon>
    </lineage>
</organism>
<dbReference type="EMBL" id="JAIFRP010000589">
    <property type="protein sequence ID" value="KAK2578106.1"/>
    <property type="molecule type" value="Genomic_DNA"/>
</dbReference>
<evidence type="ECO:0000313" key="2">
    <source>
        <dbReference type="EMBL" id="KAK2578106.1"/>
    </source>
</evidence>
<comment type="caution">
    <text evidence="2">The sequence shown here is derived from an EMBL/GenBank/DDBJ whole genome shotgun (WGS) entry which is preliminary data.</text>
</comment>
<keyword evidence="3" id="KW-1185">Reference proteome</keyword>
<gene>
    <name evidence="2" type="ORF">KPH14_001068</name>
</gene>
<dbReference type="PANTHER" id="PTHR46599:SF3">
    <property type="entry name" value="PIGGYBAC TRANSPOSABLE ELEMENT-DERIVED PROTEIN 4"/>
    <property type="match status" value="1"/>
</dbReference>
<accession>A0AAD9RFJ5</accession>
<dbReference type="Proteomes" id="UP001258017">
    <property type="component" value="Unassembled WGS sequence"/>
</dbReference>
<sequence>MEKLSLRKSCNSEEETCYEAYKDSNISYEEQVRFFRKRNINRITSDSDSDSDTCTDSQREDTISDILQELVIEEERNVYTEECAIQFSEWNEFSCRQQLFPFIGTSGLIRELPSDISPYNSFALFVDDEVINLLVLETNRYAEQKLNKSELILSSRIHKWKPTNSEEIKKFLGLILWMGLVKANPVSNYWSKSPLYNFPLPRTIMSRNRFELLLTRKVREPGNSKNYETLHTSRVSHP</sequence>
<evidence type="ECO:0000259" key="1">
    <source>
        <dbReference type="Pfam" id="PF13843"/>
    </source>
</evidence>
<protein>
    <recommendedName>
        <fullName evidence="1">PiggyBac transposable element-derived protein domain-containing protein</fullName>
    </recommendedName>
</protein>
<dbReference type="PANTHER" id="PTHR46599">
    <property type="entry name" value="PIGGYBAC TRANSPOSABLE ELEMENT-DERIVED PROTEIN 4"/>
    <property type="match status" value="1"/>
</dbReference>
<dbReference type="Pfam" id="PF13843">
    <property type="entry name" value="DDE_Tnp_1_7"/>
    <property type="match status" value="1"/>
</dbReference>
<proteinExistence type="predicted"/>
<feature type="domain" description="PiggyBac transposable element-derived protein" evidence="1">
    <location>
        <begin position="117"/>
        <end position="214"/>
    </location>
</feature>
<reference evidence="2" key="2">
    <citation type="journal article" date="2023" name="Commun. Biol.">
        <title>Intrasexual cuticular hydrocarbon dimorphism in a wasp sheds light on hydrocarbon biosynthesis genes in Hymenoptera.</title>
        <authorList>
            <person name="Moris V.C."/>
            <person name="Podsiadlowski L."/>
            <person name="Martin S."/>
            <person name="Oeyen J.P."/>
            <person name="Donath A."/>
            <person name="Petersen M."/>
            <person name="Wilbrandt J."/>
            <person name="Misof B."/>
            <person name="Liedtke D."/>
            <person name="Thamm M."/>
            <person name="Scheiner R."/>
            <person name="Schmitt T."/>
            <person name="Niehuis O."/>
        </authorList>
    </citation>
    <scope>NUCLEOTIDE SEQUENCE</scope>
    <source>
        <strain evidence="2">GBR_01_08_01A</strain>
    </source>
</reference>
<dbReference type="InterPro" id="IPR029526">
    <property type="entry name" value="PGBD"/>
</dbReference>
<evidence type="ECO:0000313" key="3">
    <source>
        <dbReference type="Proteomes" id="UP001258017"/>
    </source>
</evidence>